<name>A0A644TMD8_9ZZZZ</name>
<feature type="transmembrane region" description="Helical" evidence="7">
    <location>
        <begin position="46"/>
        <end position="69"/>
    </location>
</feature>
<keyword evidence="2" id="KW-0813">Transport</keyword>
<evidence type="ECO:0000256" key="3">
    <source>
        <dbReference type="ARBA" id="ARBA00022475"/>
    </source>
</evidence>
<dbReference type="InterPro" id="IPR036458">
    <property type="entry name" value="Na:dicarbo_symporter_sf"/>
</dbReference>
<reference evidence="8" key="1">
    <citation type="submission" date="2019-08" db="EMBL/GenBank/DDBJ databases">
        <authorList>
            <person name="Kucharzyk K."/>
            <person name="Murdoch R.W."/>
            <person name="Higgins S."/>
            <person name="Loffler F."/>
        </authorList>
    </citation>
    <scope>NUCLEOTIDE SEQUENCE</scope>
</reference>
<keyword evidence="4 7" id="KW-0812">Transmembrane</keyword>
<keyword evidence="6 7" id="KW-0472">Membrane</keyword>
<evidence type="ECO:0000256" key="5">
    <source>
        <dbReference type="ARBA" id="ARBA00022989"/>
    </source>
</evidence>
<dbReference type="AlphaFoldDB" id="A0A644TMD8"/>
<dbReference type="GO" id="GO:0006835">
    <property type="term" value="P:dicarboxylic acid transport"/>
    <property type="evidence" value="ECO:0007669"/>
    <property type="project" value="TreeGrafter"/>
</dbReference>
<evidence type="ECO:0000256" key="7">
    <source>
        <dbReference type="SAM" id="Phobius"/>
    </source>
</evidence>
<feature type="transmembrane region" description="Helical" evidence="7">
    <location>
        <begin position="81"/>
        <end position="107"/>
    </location>
</feature>
<sequence>MSNEQCSTGFMKKFPLWAQILVGLVLGVFIGYQWPALGTSLQPLGLAFIKAIKMVVMPLVFSAVTLGIYRMGSDFKQLGRLGIMAFAWFYLATGISIMLGIGLNAIFHPGAGVELLATGKVPVNLATHIDWVKFFLDIIPDNIVNAVANQKIIPTLFFAICFGLCLGSIGEKGKPVVKVLDGILEAMFKLTSGIVATAPVAVAGIMAWVLATQGGKMLYAMAKLIGTLYIGLLCVMLIFWVILIFLKMPPIATTKKVLEPLLLAFTTCSSEVTLPVHMEILERTGIPNKIVSFVLPLGYSFNLDGAALYQSLAVCFLADVYQIPLDAASIVTILITTLIANKGTANVPSASLVVLAVILTSIGLPVEAIAILAGVDRFMDMGRTTINVFGNTVAALLLHRFGGVPDDETPSISA</sequence>
<dbReference type="InterPro" id="IPR001991">
    <property type="entry name" value="Na-dicarboxylate_symporter"/>
</dbReference>
<dbReference type="Pfam" id="PF00375">
    <property type="entry name" value="SDF"/>
    <property type="match status" value="1"/>
</dbReference>
<dbReference type="SUPFAM" id="SSF118215">
    <property type="entry name" value="Proton glutamate symport protein"/>
    <property type="match status" value="1"/>
</dbReference>
<comment type="caution">
    <text evidence="8">The sequence shown here is derived from an EMBL/GenBank/DDBJ whole genome shotgun (WGS) entry which is preliminary data.</text>
</comment>
<feature type="transmembrane region" description="Helical" evidence="7">
    <location>
        <begin position="352"/>
        <end position="375"/>
    </location>
</feature>
<dbReference type="PRINTS" id="PR00173">
    <property type="entry name" value="EDTRNSPORT"/>
</dbReference>
<feature type="transmembrane region" description="Helical" evidence="7">
    <location>
        <begin position="16"/>
        <end position="34"/>
    </location>
</feature>
<feature type="transmembrane region" description="Helical" evidence="7">
    <location>
        <begin position="217"/>
        <end position="246"/>
    </location>
</feature>
<evidence type="ECO:0000256" key="2">
    <source>
        <dbReference type="ARBA" id="ARBA00022448"/>
    </source>
</evidence>
<evidence type="ECO:0000313" key="8">
    <source>
        <dbReference type="EMBL" id="MPL68136.1"/>
    </source>
</evidence>
<dbReference type="PANTHER" id="PTHR42865:SF7">
    <property type="entry name" value="PROTON_GLUTAMATE-ASPARTATE SYMPORTER"/>
    <property type="match status" value="1"/>
</dbReference>
<dbReference type="EMBL" id="VSSQ01000040">
    <property type="protein sequence ID" value="MPL68136.1"/>
    <property type="molecule type" value="Genomic_DNA"/>
</dbReference>
<evidence type="ECO:0000256" key="4">
    <source>
        <dbReference type="ARBA" id="ARBA00022692"/>
    </source>
</evidence>
<comment type="subcellular location">
    <subcellularLocation>
        <location evidence="1">Cell membrane</location>
        <topology evidence="1">Multi-pass membrane protein</topology>
    </subcellularLocation>
</comment>
<evidence type="ECO:0000256" key="6">
    <source>
        <dbReference type="ARBA" id="ARBA00023136"/>
    </source>
</evidence>
<keyword evidence="3" id="KW-1003">Cell membrane</keyword>
<dbReference type="GO" id="GO:0005886">
    <property type="term" value="C:plasma membrane"/>
    <property type="evidence" value="ECO:0007669"/>
    <property type="project" value="UniProtKB-SubCell"/>
</dbReference>
<accession>A0A644TMD8</accession>
<gene>
    <name evidence="8" type="primary">gltP_4</name>
    <name evidence="8" type="ORF">SDC9_13849</name>
</gene>
<protein>
    <submittedName>
        <fullName evidence="8">Proton/glutamate-aspartate symporter</fullName>
    </submittedName>
</protein>
<dbReference type="GO" id="GO:0015293">
    <property type="term" value="F:symporter activity"/>
    <property type="evidence" value="ECO:0007669"/>
    <property type="project" value="UniProtKB-KW"/>
</dbReference>
<dbReference type="PANTHER" id="PTHR42865">
    <property type="entry name" value="PROTON/GLUTAMATE-ASPARTATE SYMPORTER"/>
    <property type="match status" value="1"/>
</dbReference>
<dbReference type="Gene3D" id="1.10.3860.10">
    <property type="entry name" value="Sodium:dicarboxylate symporter"/>
    <property type="match status" value="1"/>
</dbReference>
<feature type="transmembrane region" description="Helical" evidence="7">
    <location>
        <begin position="152"/>
        <end position="169"/>
    </location>
</feature>
<evidence type="ECO:0000256" key="1">
    <source>
        <dbReference type="ARBA" id="ARBA00004651"/>
    </source>
</evidence>
<keyword evidence="5 7" id="KW-1133">Transmembrane helix</keyword>
<proteinExistence type="predicted"/>
<feature type="transmembrane region" description="Helical" evidence="7">
    <location>
        <begin position="190"/>
        <end position="211"/>
    </location>
</feature>
<organism evidence="8">
    <name type="scientific">bioreactor metagenome</name>
    <dbReference type="NCBI Taxonomy" id="1076179"/>
    <lineage>
        <taxon>unclassified sequences</taxon>
        <taxon>metagenomes</taxon>
        <taxon>ecological metagenomes</taxon>
    </lineage>
</organism>